<dbReference type="EMBL" id="LR796266">
    <property type="protein sequence ID" value="CAB4132474.1"/>
    <property type="molecule type" value="Genomic_DNA"/>
</dbReference>
<keyword evidence="1" id="KW-0812">Transmembrane</keyword>
<evidence type="ECO:0000313" key="2">
    <source>
        <dbReference type="EMBL" id="CAB4132474.1"/>
    </source>
</evidence>
<evidence type="ECO:0000256" key="1">
    <source>
        <dbReference type="SAM" id="Phobius"/>
    </source>
</evidence>
<accession>A0A6J5LD74</accession>
<reference evidence="2" key="1">
    <citation type="submission" date="2020-04" db="EMBL/GenBank/DDBJ databases">
        <authorList>
            <person name="Chiriac C."/>
            <person name="Salcher M."/>
            <person name="Ghai R."/>
            <person name="Kavagutti S V."/>
        </authorList>
    </citation>
    <scope>NUCLEOTIDE SEQUENCE</scope>
</reference>
<sequence length="79" mass="8954">MIYPTLKEVIISGEILVIWFPLRLLLGYLASEASKERKRIIKQHVHHGHVLPFKHCSDGDCILIASETQALEQGQEPAH</sequence>
<name>A0A6J5LD74_9CAUD</name>
<keyword evidence="1" id="KW-0472">Membrane</keyword>
<gene>
    <name evidence="2" type="ORF">UFOVP253_24</name>
</gene>
<organism evidence="2">
    <name type="scientific">uncultured Caudovirales phage</name>
    <dbReference type="NCBI Taxonomy" id="2100421"/>
    <lineage>
        <taxon>Viruses</taxon>
        <taxon>Duplodnaviria</taxon>
        <taxon>Heunggongvirae</taxon>
        <taxon>Uroviricota</taxon>
        <taxon>Caudoviricetes</taxon>
        <taxon>Peduoviridae</taxon>
        <taxon>Maltschvirus</taxon>
        <taxon>Maltschvirus maltsch</taxon>
    </lineage>
</organism>
<feature type="transmembrane region" description="Helical" evidence="1">
    <location>
        <begin position="12"/>
        <end position="30"/>
    </location>
</feature>
<keyword evidence="1" id="KW-1133">Transmembrane helix</keyword>
<protein>
    <submittedName>
        <fullName evidence="2">Uncharacterized protein</fullName>
    </submittedName>
</protein>
<proteinExistence type="predicted"/>